<keyword evidence="6" id="KW-1185">Reference proteome</keyword>
<feature type="domain" description="Septin-type G" evidence="3">
    <location>
        <begin position="192"/>
        <end position="577"/>
    </location>
</feature>
<reference evidence="4" key="1">
    <citation type="submission" date="2013-07" db="EMBL/GenBank/DDBJ databases">
        <title>The Genome Sequence of Cryptococcus pinus CBS10737.</title>
        <authorList>
            <consortium name="The Broad Institute Genome Sequencing Platform"/>
            <person name="Cuomo C."/>
            <person name="Litvintseva A."/>
            <person name="Chen Y."/>
            <person name="Heitman J."/>
            <person name="Sun S."/>
            <person name="Springer D."/>
            <person name="Dromer F."/>
            <person name="Young S.K."/>
            <person name="Zeng Q."/>
            <person name="Gargeya S."/>
            <person name="Fitzgerald M."/>
            <person name="Abouelleil A."/>
            <person name="Alvarado L."/>
            <person name="Berlin A.M."/>
            <person name="Chapman S.B."/>
            <person name="Dewar J."/>
            <person name="Goldberg J."/>
            <person name="Griggs A."/>
            <person name="Gujja S."/>
            <person name="Hansen M."/>
            <person name="Howarth C."/>
            <person name="Imamovic A."/>
            <person name="Larimer J."/>
            <person name="McCowan C."/>
            <person name="Murphy C."/>
            <person name="Pearson M."/>
            <person name="Priest M."/>
            <person name="Roberts A."/>
            <person name="Saif S."/>
            <person name="Shea T."/>
            <person name="Sykes S."/>
            <person name="Wortman J."/>
            <person name="Nusbaum C."/>
            <person name="Birren B."/>
        </authorList>
    </citation>
    <scope>NUCLEOTIDE SEQUENCE [LARGE SCALE GENOMIC DNA]</scope>
    <source>
        <strain evidence="4">CBS 10737</strain>
    </source>
</reference>
<reference evidence="4" key="3">
    <citation type="submission" date="2016-07" db="EMBL/GenBank/DDBJ databases">
        <title>Evolution of pathogenesis and genome organization in the Tremellales.</title>
        <authorList>
            <person name="Cuomo C."/>
            <person name="Litvintseva A."/>
            <person name="Heitman J."/>
            <person name="Chen Y."/>
            <person name="Sun S."/>
            <person name="Springer D."/>
            <person name="Dromer F."/>
            <person name="Young S."/>
            <person name="Zeng Q."/>
            <person name="Chapman S."/>
            <person name="Gujja S."/>
            <person name="Saif S."/>
            <person name="Birren B."/>
        </authorList>
    </citation>
    <scope>NUCLEOTIDE SEQUENCE</scope>
    <source>
        <strain evidence="4">CBS 10737</strain>
    </source>
</reference>
<dbReference type="GO" id="GO:0005525">
    <property type="term" value="F:GTP binding"/>
    <property type="evidence" value="ECO:0007669"/>
    <property type="project" value="UniProtKB-KW"/>
</dbReference>
<comment type="similarity">
    <text evidence="1">Belongs to the TRAFAC class TrmE-Era-EngA-EngB-Septin-like GTPase superfamily. Septin GTPase family.</text>
</comment>
<evidence type="ECO:0000313" key="6">
    <source>
        <dbReference type="Proteomes" id="UP000094020"/>
    </source>
</evidence>
<gene>
    <name evidence="4" type="ORF">I206_01877</name>
    <name evidence="5" type="ORF">I206_103119</name>
</gene>
<evidence type="ECO:0000256" key="2">
    <source>
        <dbReference type="SAM" id="MobiDB-lite"/>
    </source>
</evidence>
<sequence>MTPSFLRKRDRPHQLNSNNKHKPIRPSLSLPDLTTPLLDISSWEEVPPFQFQLKSPISPNTPLNISNNSNNPNSIDGIKRKMSFNKKPSLIDSSSKGKGQNSFPQFHRPFTPKLINHVNLNFDIINNEDKEDFRKSRIGWSSDHPFSQPIYNYQQAPSSWNKLSQSGIEGSGPSRDSLHRVISRRKGRKKGTVGKLNIAVVGGKGVGKTSFINLLLSTLNTVEYPTTTIPLNSTSKLKSYTAISTIDERLLVRIIDTPGLDLRLNDELATKARMRGVGGLIRLLEDRFEVMCEEERKIRRMTGGEEGLIHLVIYLIDAREILHPQSTNGLDIVDWSCVGLFDDDQPAFKSTAENEAYDPSSSAKVSDAEIDIIRKLSKRANVLPVLTHSDSLTISELNKVKFVVRRDLGDKKYDIPGRGFGIFNDFDEITRKSMESTILSETEDQRPPTPDSINPTINPIDEIEEISLELPYHIFLPDHTIFNSKLTEVITTTKTKGSSIITTTTTTSTISNSTSLNDENLEGKKRIYKWGQAEIFNPSHNDFNLLKENILGENSKILIKTTREILYEAYRTERLLNSKRQTRI</sequence>
<dbReference type="Pfam" id="PF00735">
    <property type="entry name" value="Septin"/>
    <property type="match status" value="3"/>
</dbReference>
<feature type="region of interest" description="Disordered" evidence="2">
    <location>
        <begin position="1"/>
        <end position="30"/>
    </location>
</feature>
<organism evidence="4">
    <name type="scientific">Kwoniella pini CBS 10737</name>
    <dbReference type="NCBI Taxonomy" id="1296096"/>
    <lineage>
        <taxon>Eukaryota</taxon>
        <taxon>Fungi</taxon>
        <taxon>Dikarya</taxon>
        <taxon>Basidiomycota</taxon>
        <taxon>Agaricomycotina</taxon>
        <taxon>Tremellomycetes</taxon>
        <taxon>Tremellales</taxon>
        <taxon>Cryptococcaceae</taxon>
        <taxon>Kwoniella</taxon>
    </lineage>
</organism>
<keyword evidence="1" id="KW-0342">GTP-binding</keyword>
<accession>A0A1B9IAY2</accession>
<proteinExistence type="inferred from homology"/>
<dbReference type="GeneID" id="30170246"/>
<dbReference type="SUPFAM" id="SSF52540">
    <property type="entry name" value="P-loop containing nucleoside triphosphate hydrolases"/>
    <property type="match status" value="1"/>
</dbReference>
<dbReference type="EMBL" id="CP144522">
    <property type="protein sequence ID" value="WWC69183.1"/>
    <property type="molecule type" value="Genomic_DNA"/>
</dbReference>
<dbReference type="KEGG" id="kpin:30170246"/>
<reference evidence="5" key="4">
    <citation type="submission" date="2024-02" db="EMBL/GenBank/DDBJ databases">
        <title>Comparative genomics of Cryptococcus and Kwoniella reveals pathogenesis evolution and contrasting modes of karyotype evolution via chromosome fusion or intercentromeric recombination.</title>
        <authorList>
            <person name="Coelho M.A."/>
            <person name="David-Palma M."/>
            <person name="Shea T."/>
            <person name="Bowers K."/>
            <person name="McGinley-Smith S."/>
            <person name="Mohammad A.W."/>
            <person name="Gnirke A."/>
            <person name="Yurkov A.M."/>
            <person name="Nowrousian M."/>
            <person name="Sun S."/>
            <person name="Cuomo C.A."/>
            <person name="Heitman J."/>
        </authorList>
    </citation>
    <scope>NUCLEOTIDE SEQUENCE</scope>
    <source>
        <strain evidence="5">CBS 10737</strain>
    </source>
</reference>
<keyword evidence="1" id="KW-0547">Nucleotide-binding</keyword>
<dbReference type="EMBL" id="KI894008">
    <property type="protein sequence ID" value="OCF52584.1"/>
    <property type="molecule type" value="Genomic_DNA"/>
</dbReference>
<reference evidence="5" key="2">
    <citation type="submission" date="2013-07" db="EMBL/GenBank/DDBJ databases">
        <authorList>
            <consortium name="The Broad Institute Genome Sequencing Platform"/>
            <person name="Cuomo C."/>
            <person name="Litvintseva A."/>
            <person name="Chen Y."/>
            <person name="Heitman J."/>
            <person name="Sun S."/>
            <person name="Springer D."/>
            <person name="Dromer F."/>
            <person name="Young S.K."/>
            <person name="Zeng Q."/>
            <person name="Gargeya S."/>
            <person name="Fitzgerald M."/>
            <person name="Abouelleil A."/>
            <person name="Alvarado L."/>
            <person name="Berlin A.M."/>
            <person name="Chapman S.B."/>
            <person name="Dewar J."/>
            <person name="Goldberg J."/>
            <person name="Griggs A."/>
            <person name="Gujja S."/>
            <person name="Hansen M."/>
            <person name="Howarth C."/>
            <person name="Imamovic A."/>
            <person name="Larimer J."/>
            <person name="McCowan C."/>
            <person name="Murphy C."/>
            <person name="Pearson M."/>
            <person name="Priest M."/>
            <person name="Roberts A."/>
            <person name="Saif S."/>
            <person name="Shea T."/>
            <person name="Sykes S."/>
            <person name="Wortman J."/>
            <person name="Nusbaum C."/>
            <person name="Birren B."/>
        </authorList>
    </citation>
    <scope>NUCLEOTIDE SEQUENCE</scope>
    <source>
        <strain evidence="5">CBS 10737</strain>
    </source>
</reference>
<evidence type="ECO:0000313" key="5">
    <source>
        <dbReference type="EMBL" id="WWC69183.1"/>
    </source>
</evidence>
<evidence type="ECO:0000313" key="4">
    <source>
        <dbReference type="EMBL" id="OCF52584.1"/>
    </source>
</evidence>
<dbReference type="InterPro" id="IPR027417">
    <property type="entry name" value="P-loop_NTPase"/>
</dbReference>
<dbReference type="STRING" id="1296096.A0A1B9IAY2"/>
<dbReference type="Gene3D" id="3.40.50.300">
    <property type="entry name" value="P-loop containing nucleotide triphosphate hydrolases"/>
    <property type="match status" value="1"/>
</dbReference>
<evidence type="ECO:0000256" key="1">
    <source>
        <dbReference type="RuleBase" id="RU004560"/>
    </source>
</evidence>
<dbReference type="AlphaFoldDB" id="A0A1B9IAY2"/>
<protein>
    <recommendedName>
        <fullName evidence="3">Septin-type G domain-containing protein</fullName>
    </recommendedName>
</protein>
<dbReference type="Proteomes" id="UP000094020">
    <property type="component" value="Chromosome 4"/>
</dbReference>
<feature type="compositionally biased region" description="Basic residues" evidence="2">
    <location>
        <begin position="1"/>
        <end position="11"/>
    </location>
</feature>
<dbReference type="OrthoDB" id="10261408at2759"/>
<name>A0A1B9IAY2_9TREE</name>
<dbReference type="PANTHER" id="PTHR18884">
    <property type="entry name" value="SEPTIN"/>
    <property type="match status" value="1"/>
</dbReference>
<dbReference type="PROSITE" id="PS51719">
    <property type="entry name" value="G_SEPTIN"/>
    <property type="match status" value="1"/>
</dbReference>
<evidence type="ECO:0000259" key="3">
    <source>
        <dbReference type="PROSITE" id="PS51719"/>
    </source>
</evidence>
<dbReference type="InterPro" id="IPR030379">
    <property type="entry name" value="G_SEPTIN_dom"/>
</dbReference>
<dbReference type="RefSeq" id="XP_019013803.1">
    <property type="nucleotide sequence ID" value="XM_019153642.1"/>
</dbReference>